<comment type="caution">
    <text evidence="2">The sequence shown here is derived from an EMBL/GenBank/DDBJ whole genome shotgun (WGS) entry which is preliminary data.</text>
</comment>
<dbReference type="RefSeq" id="WP_006965749.1">
    <property type="nucleotide sequence ID" value="NZ_APJX01000004.1"/>
</dbReference>
<evidence type="ECO:0000313" key="3">
    <source>
        <dbReference type="Proteomes" id="UP000014216"/>
    </source>
</evidence>
<dbReference type="CDD" id="cd00761">
    <property type="entry name" value="Glyco_tranf_GTA_type"/>
    <property type="match status" value="1"/>
</dbReference>
<dbReference type="Proteomes" id="UP000014216">
    <property type="component" value="Unassembled WGS sequence"/>
</dbReference>
<dbReference type="InterPro" id="IPR001173">
    <property type="entry name" value="Glyco_trans_2-like"/>
</dbReference>
<evidence type="ECO:0000259" key="1">
    <source>
        <dbReference type="Pfam" id="PF00535"/>
    </source>
</evidence>
<feature type="domain" description="Glycosyltransferase 2-like" evidence="1">
    <location>
        <begin position="11"/>
        <end position="118"/>
    </location>
</feature>
<accession>S0G5K4</accession>
<dbReference type="Pfam" id="PF00535">
    <property type="entry name" value="Glycos_transf_2"/>
    <property type="match status" value="1"/>
</dbReference>
<sequence>MMPFSDLPKASIIIATYNRPKELTVAIASILDQTVHPHEIIVVDDGALTDPPLQADAKRKGIRYIYIRKSPENRGLTRSRNAGIDAATGDILFFLDDDVKLFTDFLENSLACYHNNPHIDGMGGGEIVNKKPSISQKLWFAYGVVFCMTGFKKGYFLPSAFSTNLGNPNLKTRFGPVEFLGGASFSFRRHVFETARFSEEFAGYGLGEDKEFSYRVSCTHTLYANPAAKLYHFESPVMRYQKYDRAKATVLSKHHFLTHCNVKQRFNGFWFCHAMTGYLLKRVILMLISFDRGEVDRVRGTLAGIFTILKKRRIP</sequence>
<reference evidence="2 3" key="1">
    <citation type="journal article" date="2013" name="Genome Announc.">
        <title>Draft Genome Sequence of Desulfotignum phosphitoxidans DSM 13687 Strain FiPS-3.</title>
        <authorList>
            <person name="Poehlein A."/>
            <person name="Daniel R."/>
            <person name="Simeonova D.D."/>
        </authorList>
    </citation>
    <scope>NUCLEOTIDE SEQUENCE [LARGE SCALE GENOMIC DNA]</scope>
    <source>
        <strain evidence="2 3">DSM 13687</strain>
    </source>
</reference>
<name>S0G5K4_9BACT</name>
<proteinExistence type="predicted"/>
<evidence type="ECO:0000313" key="2">
    <source>
        <dbReference type="EMBL" id="EMS79511.1"/>
    </source>
</evidence>
<dbReference type="InterPro" id="IPR050834">
    <property type="entry name" value="Glycosyltransf_2"/>
</dbReference>
<dbReference type="AlphaFoldDB" id="S0G5K4"/>
<dbReference type="PANTHER" id="PTHR43685">
    <property type="entry name" value="GLYCOSYLTRANSFERASE"/>
    <property type="match status" value="1"/>
</dbReference>
<dbReference type="PANTHER" id="PTHR43685:SF2">
    <property type="entry name" value="GLYCOSYLTRANSFERASE 2-LIKE DOMAIN-CONTAINING PROTEIN"/>
    <property type="match status" value="1"/>
</dbReference>
<dbReference type="EMBL" id="APJX01000004">
    <property type="protein sequence ID" value="EMS79511.1"/>
    <property type="molecule type" value="Genomic_DNA"/>
</dbReference>
<protein>
    <submittedName>
        <fullName evidence="2">Glycosyl transferase, family 2</fullName>
    </submittedName>
</protein>
<keyword evidence="3" id="KW-1185">Reference proteome</keyword>
<dbReference type="InterPro" id="IPR029044">
    <property type="entry name" value="Nucleotide-diphossugar_trans"/>
</dbReference>
<dbReference type="SUPFAM" id="SSF53448">
    <property type="entry name" value="Nucleotide-diphospho-sugar transferases"/>
    <property type="match status" value="1"/>
</dbReference>
<organism evidence="2 3">
    <name type="scientific">Desulfotignum phosphitoxidans DSM 13687</name>
    <dbReference type="NCBI Taxonomy" id="1286635"/>
    <lineage>
        <taxon>Bacteria</taxon>
        <taxon>Pseudomonadati</taxon>
        <taxon>Thermodesulfobacteriota</taxon>
        <taxon>Desulfobacteria</taxon>
        <taxon>Desulfobacterales</taxon>
        <taxon>Desulfobacteraceae</taxon>
        <taxon>Desulfotignum</taxon>
    </lineage>
</organism>
<dbReference type="OrthoDB" id="433681at2"/>
<dbReference type="GO" id="GO:0016740">
    <property type="term" value="F:transferase activity"/>
    <property type="evidence" value="ECO:0007669"/>
    <property type="project" value="UniProtKB-KW"/>
</dbReference>
<gene>
    <name evidence="2" type="ORF">Dpo_4c00580</name>
</gene>
<keyword evidence="2" id="KW-0808">Transferase</keyword>
<dbReference type="Gene3D" id="3.90.550.10">
    <property type="entry name" value="Spore Coat Polysaccharide Biosynthesis Protein SpsA, Chain A"/>
    <property type="match status" value="1"/>
</dbReference>